<reference evidence="1 2" key="1">
    <citation type="journal article" date="2018" name="PLoS ONE">
        <title>The draft genome of Kipferlia bialata reveals reductive genome evolution in fornicate parasites.</title>
        <authorList>
            <person name="Tanifuji G."/>
            <person name="Takabayashi S."/>
            <person name="Kume K."/>
            <person name="Takagi M."/>
            <person name="Nakayama T."/>
            <person name="Kamikawa R."/>
            <person name="Inagaki Y."/>
            <person name="Hashimoto T."/>
        </authorList>
    </citation>
    <scope>NUCLEOTIDE SEQUENCE [LARGE SCALE GENOMIC DNA]</scope>
    <source>
        <strain evidence="1">NY0173</strain>
    </source>
</reference>
<name>A0A9K3CYQ5_9EUKA</name>
<protein>
    <submittedName>
        <fullName evidence="1">Uncharacterized protein</fullName>
    </submittedName>
</protein>
<accession>A0A9K3CYQ5</accession>
<gene>
    <name evidence="1" type="ORF">KIPB_006364</name>
</gene>
<dbReference type="EMBL" id="BDIP01001629">
    <property type="protein sequence ID" value="GIQ84801.1"/>
    <property type="molecule type" value="Genomic_DNA"/>
</dbReference>
<proteinExistence type="predicted"/>
<dbReference type="Proteomes" id="UP000265618">
    <property type="component" value="Unassembled WGS sequence"/>
</dbReference>
<dbReference type="AlphaFoldDB" id="A0A9K3CYQ5"/>
<sequence>MVFTRPSLHHFSELISLSFSFSQCIDQDVRAKMLALVEEHGTAYELHFDCDAKAVRAVGELETVDPFIRLSTSGIRSLAFAELGSLVDVVGVADGDCSVYVHEYLTGLSLRDVTLGSLVRLHQVKVVPALGRSLHLDSETLIVESDQLSATYQRVRGPVEERMRAWYADPDGSVLENLNQTYLLGCSASDLSALSDLDRVKYLKKRGGWKFRFGGVTGIVKRGGLVCRRELMYIFQGAEELTRQYWYSFIRFSTAADYDRLLTSSTMVVILPLLALVAFGYPSHVVSHLAQRSLVEDPTPAPTFAK</sequence>
<keyword evidence="2" id="KW-1185">Reference proteome</keyword>
<evidence type="ECO:0000313" key="1">
    <source>
        <dbReference type="EMBL" id="GIQ84801.1"/>
    </source>
</evidence>
<organism evidence="1 2">
    <name type="scientific">Kipferlia bialata</name>
    <dbReference type="NCBI Taxonomy" id="797122"/>
    <lineage>
        <taxon>Eukaryota</taxon>
        <taxon>Metamonada</taxon>
        <taxon>Carpediemonas-like organisms</taxon>
        <taxon>Kipferlia</taxon>
    </lineage>
</organism>
<comment type="caution">
    <text evidence="1">The sequence shown here is derived from an EMBL/GenBank/DDBJ whole genome shotgun (WGS) entry which is preliminary data.</text>
</comment>
<evidence type="ECO:0000313" key="2">
    <source>
        <dbReference type="Proteomes" id="UP000265618"/>
    </source>
</evidence>